<evidence type="ECO:0000313" key="2">
    <source>
        <dbReference type="EMBL" id="EKJ74400.1"/>
    </source>
</evidence>
<dbReference type="InterPro" id="IPR003959">
    <property type="entry name" value="ATPase_AAA_core"/>
</dbReference>
<dbReference type="SMART" id="SM00382">
    <property type="entry name" value="AAA"/>
    <property type="match status" value="1"/>
</dbReference>
<name>K3W0M3_FUSPC</name>
<protein>
    <recommendedName>
        <fullName evidence="1">AAA+ ATPase domain-containing protein</fullName>
    </recommendedName>
</protein>
<keyword evidence="3" id="KW-1185">Reference proteome</keyword>
<dbReference type="InterPro" id="IPR027417">
    <property type="entry name" value="P-loop_NTPase"/>
</dbReference>
<dbReference type="Pfam" id="PF00004">
    <property type="entry name" value="AAA"/>
    <property type="match status" value="1"/>
</dbReference>
<dbReference type="GeneID" id="20364025"/>
<dbReference type="PANTHER" id="PTHR46411:SF2">
    <property type="entry name" value="AAA+ ATPASE DOMAIN-CONTAINING PROTEIN"/>
    <property type="match status" value="1"/>
</dbReference>
<dbReference type="OrthoDB" id="10042665at2759"/>
<dbReference type="RefSeq" id="XP_009256800.1">
    <property type="nucleotide sequence ID" value="XM_009258525.1"/>
</dbReference>
<proteinExistence type="predicted"/>
<dbReference type="InterPro" id="IPR054289">
    <property type="entry name" value="DUF7025"/>
</dbReference>
<organism evidence="2 3">
    <name type="scientific">Fusarium pseudograminearum (strain CS3096)</name>
    <name type="common">Wheat and barley crown-rot fungus</name>
    <dbReference type="NCBI Taxonomy" id="1028729"/>
    <lineage>
        <taxon>Eukaryota</taxon>
        <taxon>Fungi</taxon>
        <taxon>Dikarya</taxon>
        <taxon>Ascomycota</taxon>
        <taxon>Pezizomycotina</taxon>
        <taxon>Sordariomycetes</taxon>
        <taxon>Hypocreomycetidae</taxon>
        <taxon>Hypocreales</taxon>
        <taxon>Nectriaceae</taxon>
        <taxon>Fusarium</taxon>
    </lineage>
</organism>
<evidence type="ECO:0000313" key="3">
    <source>
        <dbReference type="Proteomes" id="UP000007978"/>
    </source>
</evidence>
<dbReference type="Gene3D" id="3.40.50.300">
    <property type="entry name" value="P-loop containing nucleotide triphosphate hydrolases"/>
    <property type="match status" value="1"/>
</dbReference>
<dbReference type="KEGG" id="fpu:FPSE_05407"/>
<dbReference type="PANTHER" id="PTHR46411">
    <property type="entry name" value="FAMILY ATPASE, PUTATIVE-RELATED"/>
    <property type="match status" value="1"/>
</dbReference>
<dbReference type="CDD" id="cd19481">
    <property type="entry name" value="RecA-like_protease"/>
    <property type="match status" value="1"/>
</dbReference>
<dbReference type="AlphaFoldDB" id="K3W0M3"/>
<dbReference type="GO" id="GO:0016887">
    <property type="term" value="F:ATP hydrolysis activity"/>
    <property type="evidence" value="ECO:0007669"/>
    <property type="project" value="InterPro"/>
</dbReference>
<dbReference type="SUPFAM" id="SSF52540">
    <property type="entry name" value="P-loop containing nucleoside triphosphate hydrolases"/>
    <property type="match status" value="1"/>
</dbReference>
<dbReference type="GO" id="GO:0005524">
    <property type="term" value="F:ATP binding"/>
    <property type="evidence" value="ECO:0007669"/>
    <property type="project" value="InterPro"/>
</dbReference>
<evidence type="ECO:0000259" key="1">
    <source>
        <dbReference type="SMART" id="SM00382"/>
    </source>
</evidence>
<gene>
    <name evidence="2" type="ORF">FPSE_05407</name>
</gene>
<dbReference type="Pfam" id="PF22942">
    <property type="entry name" value="DUF7025"/>
    <property type="match status" value="1"/>
</dbReference>
<dbReference type="EMBL" id="AFNW01000110">
    <property type="protein sequence ID" value="EKJ74400.1"/>
    <property type="molecule type" value="Genomic_DNA"/>
</dbReference>
<sequence>MAEESNQVFYKYQNTGAKTLPTSNNEPLPTQIKIENVTQEMYSWGAISQVYLSAESPRLKKKKESRFSDVSLVLRRIVTESHGKFTHETTQLEIQSVTLRNAFKRLAEGFVNINLHGDPITIPNPYVELYHCRRQLQEAIDCAPNESIREELELLQQFQEDHMSQDLKELQTLESNGYITVAFLPLIFVPGSLVLIPNRLAGSKEVFCAAVVEVCKLIEENQKKFWYVRLAYTNFDNVQFGATSTKAQYPQFDDVKHILDLPVFPMKYHPNRDQIYQSLLERGSRCKQLHLESSPFIGHGSRGASGTHWEYDGPFWSILSGGGLSPGRSETEEGRSCINIFQGFPTSLCQGKIIIDPNSLIKENPGCREVVQKAKSGPISIMWKAETTSSHDLDTSKSKPPYQQFSNNEHQANSLTDLQLITMAPILAGFSLTRRSWGFFLVDNIADIRWNDDSYGNLQIDQSRKDIIYEVVKEHRKAPVALDNVVAGKGAGLIFLLHGPPGSGKTMTAECVAESLHCPLYHTTMGELGPNVKAIEEQLQITFTRIQQWSAILLFDEADAFMAERSENDLERNALVSGMLYSRLYLSKRSQD</sequence>
<reference evidence="2 3" key="1">
    <citation type="journal article" date="2012" name="PLoS Pathog.">
        <title>Comparative pathogenomics reveals horizontally acquired novel virulence genes in fungi infecting cereal hosts.</title>
        <authorList>
            <person name="Gardiner D.M."/>
            <person name="McDonald M.C."/>
            <person name="Covarelli L."/>
            <person name="Solomon P.S."/>
            <person name="Rusu A.G."/>
            <person name="Marshall M."/>
            <person name="Kazan K."/>
            <person name="Chakraborty S."/>
            <person name="McDonald B.A."/>
            <person name="Manners J.M."/>
        </authorList>
    </citation>
    <scope>NUCLEOTIDE SEQUENCE [LARGE SCALE GENOMIC DNA]</scope>
    <source>
        <strain evidence="2 3">CS3096</strain>
    </source>
</reference>
<dbReference type="HOGENOM" id="CLU_004471_6_2_1"/>
<dbReference type="eggNOG" id="KOG0733">
    <property type="taxonomic scope" value="Eukaryota"/>
</dbReference>
<feature type="domain" description="AAA+ ATPase" evidence="1">
    <location>
        <begin position="491"/>
        <end position="590"/>
    </location>
</feature>
<comment type="caution">
    <text evidence="2">The sequence shown here is derived from an EMBL/GenBank/DDBJ whole genome shotgun (WGS) entry which is preliminary data.</text>
</comment>
<dbReference type="Proteomes" id="UP000007978">
    <property type="component" value="Chromosome 1"/>
</dbReference>
<accession>K3W0M3</accession>
<dbReference type="InterPro" id="IPR003593">
    <property type="entry name" value="AAA+_ATPase"/>
</dbReference>